<accession>A0A2H0WNV1</accession>
<proteinExistence type="predicted"/>
<feature type="domain" description="Methyltransferase" evidence="1">
    <location>
        <begin position="40"/>
        <end position="150"/>
    </location>
</feature>
<evidence type="ECO:0000313" key="2">
    <source>
        <dbReference type="EMBL" id="PIS14326.1"/>
    </source>
</evidence>
<dbReference type="Pfam" id="PF13847">
    <property type="entry name" value="Methyltransf_31"/>
    <property type="match status" value="1"/>
</dbReference>
<comment type="caution">
    <text evidence="2">The sequence shown here is derived from an EMBL/GenBank/DDBJ whole genome shotgun (WGS) entry which is preliminary data.</text>
</comment>
<dbReference type="AlphaFoldDB" id="A0A2H0WNV1"/>
<dbReference type="Gene3D" id="3.40.50.150">
    <property type="entry name" value="Vaccinia Virus protein VP39"/>
    <property type="match status" value="1"/>
</dbReference>
<dbReference type="SUPFAM" id="SSF53335">
    <property type="entry name" value="S-adenosyl-L-methionine-dependent methyltransferases"/>
    <property type="match status" value="1"/>
</dbReference>
<gene>
    <name evidence="2" type="ORF">COT64_03260</name>
</gene>
<name>A0A2H0WNV1_9BACT</name>
<sequence>MKNLYEEFHKDTILQKKIISKSNFTYRIILNEINNLNLINSKILDIGCGAGTIDFYLASKGNTVLGIDISKNSIECCKESAKVMKLEDNTNFRVMNFPDEYPKDKFDFILCEEVLEHLEDDKGALEVMFSLLLNDGFALITVPSLNAPLYKLGLVKKFDQRVGHLRRYSTKEILDKCQKANFKIIFFKKKESILRNFLFLNPLAGKIIKFIRGPISDFVSFIDDLLVPVFGESDLIILLKKE</sequence>
<evidence type="ECO:0000313" key="3">
    <source>
        <dbReference type="Proteomes" id="UP000230775"/>
    </source>
</evidence>
<dbReference type="EMBL" id="PEZI01000069">
    <property type="protein sequence ID" value="PIS14326.1"/>
    <property type="molecule type" value="Genomic_DNA"/>
</dbReference>
<dbReference type="PANTHER" id="PTHR43861">
    <property type="entry name" value="TRANS-ACONITATE 2-METHYLTRANSFERASE-RELATED"/>
    <property type="match status" value="1"/>
</dbReference>
<evidence type="ECO:0000259" key="1">
    <source>
        <dbReference type="Pfam" id="PF13847"/>
    </source>
</evidence>
<dbReference type="Proteomes" id="UP000230775">
    <property type="component" value="Unassembled WGS sequence"/>
</dbReference>
<reference evidence="3" key="1">
    <citation type="submission" date="2017-09" db="EMBL/GenBank/DDBJ databases">
        <title>Depth-based differentiation of microbial function through sediment-hosted aquifers and enrichment of novel symbionts in the deep terrestrial subsurface.</title>
        <authorList>
            <person name="Probst A.J."/>
            <person name="Ladd B."/>
            <person name="Jarett J.K."/>
            <person name="Geller-Mcgrath D.E."/>
            <person name="Sieber C.M.K."/>
            <person name="Emerson J.B."/>
            <person name="Anantharaman K."/>
            <person name="Thomas B.C."/>
            <person name="Malmstrom R."/>
            <person name="Stieglmeier M."/>
            <person name="Klingl A."/>
            <person name="Woyke T."/>
            <person name="Ryan C.M."/>
            <person name="Banfield J.F."/>
        </authorList>
    </citation>
    <scope>NUCLEOTIDE SEQUENCE [LARGE SCALE GENOMIC DNA]</scope>
</reference>
<dbReference type="InterPro" id="IPR029063">
    <property type="entry name" value="SAM-dependent_MTases_sf"/>
</dbReference>
<organism evidence="2 3">
    <name type="scientific">Candidatus Shapirobacteria bacterium CG09_land_8_20_14_0_10_39_12</name>
    <dbReference type="NCBI Taxonomy" id="1974885"/>
    <lineage>
        <taxon>Bacteria</taxon>
        <taxon>Candidatus Shapironibacteriota</taxon>
    </lineage>
</organism>
<protein>
    <recommendedName>
        <fullName evidence="1">Methyltransferase domain-containing protein</fullName>
    </recommendedName>
</protein>
<dbReference type="InterPro" id="IPR025714">
    <property type="entry name" value="Methyltranfer_dom"/>
</dbReference>
<dbReference type="CDD" id="cd02440">
    <property type="entry name" value="AdoMet_MTases"/>
    <property type="match status" value="1"/>
</dbReference>